<dbReference type="Proteomes" id="UP000270094">
    <property type="component" value="Unassembled WGS sequence"/>
</dbReference>
<keyword evidence="3" id="KW-1185">Reference proteome</keyword>
<evidence type="ECO:0000256" key="1">
    <source>
        <dbReference type="SAM" id="MobiDB-lite"/>
    </source>
</evidence>
<evidence type="ECO:0000313" key="3">
    <source>
        <dbReference type="Proteomes" id="UP000270094"/>
    </source>
</evidence>
<evidence type="ECO:0000313" key="2">
    <source>
        <dbReference type="EMBL" id="VDM85796.1"/>
    </source>
</evidence>
<feature type="compositionally biased region" description="Basic residues" evidence="1">
    <location>
        <begin position="107"/>
        <end position="117"/>
    </location>
</feature>
<name>A0A3P7JR00_STRVU</name>
<dbReference type="AlphaFoldDB" id="A0A3P7JR00"/>
<accession>A0A3P7JR00</accession>
<organism evidence="2 3">
    <name type="scientific">Strongylus vulgaris</name>
    <name type="common">Blood worm</name>
    <dbReference type="NCBI Taxonomy" id="40348"/>
    <lineage>
        <taxon>Eukaryota</taxon>
        <taxon>Metazoa</taxon>
        <taxon>Ecdysozoa</taxon>
        <taxon>Nematoda</taxon>
        <taxon>Chromadorea</taxon>
        <taxon>Rhabditida</taxon>
        <taxon>Rhabditina</taxon>
        <taxon>Rhabditomorpha</taxon>
        <taxon>Strongyloidea</taxon>
        <taxon>Strongylidae</taxon>
        <taxon>Strongylus</taxon>
    </lineage>
</organism>
<protein>
    <submittedName>
        <fullName evidence="2">Uncharacterized protein</fullName>
    </submittedName>
</protein>
<feature type="region of interest" description="Disordered" evidence="1">
    <location>
        <begin position="76"/>
        <end position="117"/>
    </location>
</feature>
<reference evidence="2 3" key="1">
    <citation type="submission" date="2018-11" db="EMBL/GenBank/DDBJ databases">
        <authorList>
            <consortium name="Pathogen Informatics"/>
        </authorList>
    </citation>
    <scope>NUCLEOTIDE SEQUENCE [LARGE SCALE GENOMIC DNA]</scope>
</reference>
<dbReference type="EMBL" id="UYYB01145457">
    <property type="protein sequence ID" value="VDM85796.1"/>
    <property type="molecule type" value="Genomic_DNA"/>
</dbReference>
<feature type="non-terminal residue" evidence="2">
    <location>
        <position position="117"/>
    </location>
</feature>
<sequence>MPYCNFFDDADTYNPLPLDPPYFIPNHLITVNIFTDNQGFAFVELVKNDWMVIVIASEMDNLAVNHPETSTVELSQPLNADLDVPPGFESTIPGASASTKPEPDQHRRGRGRGGRPH</sequence>
<gene>
    <name evidence="2" type="ORF">SVUK_LOCUS20794</name>
</gene>
<proteinExistence type="predicted"/>